<dbReference type="GO" id="GO:0016020">
    <property type="term" value="C:membrane"/>
    <property type="evidence" value="ECO:0007669"/>
    <property type="project" value="UniProtKB-SubCell"/>
</dbReference>
<feature type="transmembrane region" description="Helical" evidence="5">
    <location>
        <begin position="57"/>
        <end position="81"/>
    </location>
</feature>
<comment type="caution">
    <text evidence="7">The sequence shown here is derived from an EMBL/GenBank/DDBJ whole genome shotgun (WGS) entry which is preliminary data.</text>
</comment>
<accession>A0A8K0CK96</accession>
<name>A0A8K0CK96_IGNLU</name>
<proteinExistence type="predicted"/>
<evidence type="ECO:0000256" key="1">
    <source>
        <dbReference type="ARBA" id="ARBA00004141"/>
    </source>
</evidence>
<dbReference type="Proteomes" id="UP000801492">
    <property type="component" value="Unassembled WGS sequence"/>
</dbReference>
<dbReference type="GO" id="GO:0020037">
    <property type="term" value="F:heme binding"/>
    <property type="evidence" value="ECO:0007669"/>
    <property type="project" value="TreeGrafter"/>
</dbReference>
<evidence type="ECO:0000256" key="4">
    <source>
        <dbReference type="ARBA" id="ARBA00023136"/>
    </source>
</evidence>
<dbReference type="PANTHER" id="PTHR10924:SF4">
    <property type="entry name" value="GH15861P"/>
    <property type="match status" value="1"/>
</dbReference>
<sequence>MDTNITETSSANQETELYRTRWVVLGLFFLAYASSSIQRTEYLIVIDTVSEYYNVSYMAVIWTSLVYLLTTGAFCLLSGYLTDKLGLRKGILIGITGTCVSTWIKLASVSSSRFWVLMLAQTIGGIFQVFLLNIPSKLASTWFGPKEISTACSIGVFGYQFGAGISSLIPPMVVNRRRGTTSVEKGLYSFTIAMVVATTITLVLVYF</sequence>
<dbReference type="InterPro" id="IPR020846">
    <property type="entry name" value="MFS_dom"/>
</dbReference>
<dbReference type="EMBL" id="VTPC01073567">
    <property type="protein sequence ID" value="KAF2888815.1"/>
    <property type="molecule type" value="Genomic_DNA"/>
</dbReference>
<feature type="domain" description="Major facilitator superfamily (MFS) profile" evidence="6">
    <location>
        <begin position="19"/>
        <end position="207"/>
    </location>
</feature>
<dbReference type="OrthoDB" id="422206at2759"/>
<dbReference type="Gene3D" id="1.20.1250.20">
    <property type="entry name" value="MFS general substrate transporter like domains"/>
    <property type="match status" value="1"/>
</dbReference>
<feature type="transmembrane region" description="Helical" evidence="5">
    <location>
        <begin position="20"/>
        <end position="37"/>
    </location>
</feature>
<evidence type="ECO:0000256" key="5">
    <source>
        <dbReference type="SAM" id="Phobius"/>
    </source>
</evidence>
<keyword evidence="2 5" id="KW-0812">Transmembrane</keyword>
<comment type="subcellular location">
    <subcellularLocation>
        <location evidence="1">Membrane</location>
        <topology evidence="1">Multi-pass membrane protein</topology>
    </subcellularLocation>
</comment>
<dbReference type="Pfam" id="PF07690">
    <property type="entry name" value="MFS_1"/>
    <property type="match status" value="1"/>
</dbReference>
<keyword evidence="3 5" id="KW-1133">Transmembrane helix</keyword>
<dbReference type="InterPro" id="IPR049680">
    <property type="entry name" value="FLVCR1-2_SLC49-like"/>
</dbReference>
<dbReference type="InterPro" id="IPR011701">
    <property type="entry name" value="MFS"/>
</dbReference>
<evidence type="ECO:0000256" key="3">
    <source>
        <dbReference type="ARBA" id="ARBA00022989"/>
    </source>
</evidence>
<evidence type="ECO:0000313" key="7">
    <source>
        <dbReference type="EMBL" id="KAF2888815.1"/>
    </source>
</evidence>
<evidence type="ECO:0000259" key="6">
    <source>
        <dbReference type="PROSITE" id="PS50850"/>
    </source>
</evidence>
<keyword evidence="4 5" id="KW-0472">Membrane</keyword>
<dbReference type="GO" id="GO:0015232">
    <property type="term" value="F:heme transmembrane transporter activity"/>
    <property type="evidence" value="ECO:0007669"/>
    <property type="project" value="TreeGrafter"/>
</dbReference>
<dbReference type="GO" id="GO:0097037">
    <property type="term" value="P:heme export"/>
    <property type="evidence" value="ECO:0007669"/>
    <property type="project" value="TreeGrafter"/>
</dbReference>
<dbReference type="PANTHER" id="PTHR10924">
    <property type="entry name" value="MAJOR FACILITATOR SUPERFAMILY PROTEIN-RELATED"/>
    <property type="match status" value="1"/>
</dbReference>
<organism evidence="7 8">
    <name type="scientific">Ignelater luminosus</name>
    <name type="common">Cucubano</name>
    <name type="synonym">Pyrophorus luminosus</name>
    <dbReference type="NCBI Taxonomy" id="2038154"/>
    <lineage>
        <taxon>Eukaryota</taxon>
        <taxon>Metazoa</taxon>
        <taxon>Ecdysozoa</taxon>
        <taxon>Arthropoda</taxon>
        <taxon>Hexapoda</taxon>
        <taxon>Insecta</taxon>
        <taxon>Pterygota</taxon>
        <taxon>Neoptera</taxon>
        <taxon>Endopterygota</taxon>
        <taxon>Coleoptera</taxon>
        <taxon>Polyphaga</taxon>
        <taxon>Elateriformia</taxon>
        <taxon>Elateroidea</taxon>
        <taxon>Elateridae</taxon>
        <taxon>Agrypninae</taxon>
        <taxon>Pyrophorini</taxon>
        <taxon>Ignelater</taxon>
    </lineage>
</organism>
<evidence type="ECO:0000313" key="8">
    <source>
        <dbReference type="Proteomes" id="UP000801492"/>
    </source>
</evidence>
<dbReference type="InterPro" id="IPR036259">
    <property type="entry name" value="MFS_trans_sf"/>
</dbReference>
<feature type="non-terminal residue" evidence="7">
    <location>
        <position position="1"/>
    </location>
</feature>
<keyword evidence="8" id="KW-1185">Reference proteome</keyword>
<dbReference type="PROSITE" id="PS50850">
    <property type="entry name" value="MFS"/>
    <property type="match status" value="1"/>
</dbReference>
<dbReference type="SUPFAM" id="SSF103473">
    <property type="entry name" value="MFS general substrate transporter"/>
    <property type="match status" value="1"/>
</dbReference>
<gene>
    <name evidence="7" type="ORF">ILUMI_17358</name>
</gene>
<protein>
    <recommendedName>
        <fullName evidence="6">Major facilitator superfamily (MFS) profile domain-containing protein</fullName>
    </recommendedName>
</protein>
<evidence type="ECO:0000256" key="2">
    <source>
        <dbReference type="ARBA" id="ARBA00022692"/>
    </source>
</evidence>
<feature type="transmembrane region" description="Helical" evidence="5">
    <location>
        <begin position="114"/>
        <end position="134"/>
    </location>
</feature>
<feature type="transmembrane region" description="Helical" evidence="5">
    <location>
        <begin position="186"/>
        <end position="206"/>
    </location>
</feature>
<reference evidence="7" key="1">
    <citation type="submission" date="2019-08" db="EMBL/GenBank/DDBJ databases">
        <title>The genome of the North American firefly Photinus pyralis.</title>
        <authorList>
            <consortium name="Photinus pyralis genome working group"/>
            <person name="Fallon T.R."/>
            <person name="Sander Lower S.E."/>
            <person name="Weng J.-K."/>
        </authorList>
    </citation>
    <scope>NUCLEOTIDE SEQUENCE</scope>
    <source>
        <strain evidence="7">TRF0915ILg1</strain>
        <tissue evidence="7">Whole body</tissue>
    </source>
</reference>
<dbReference type="AlphaFoldDB" id="A0A8K0CK96"/>